<feature type="compositionally biased region" description="Polar residues" evidence="1">
    <location>
        <begin position="33"/>
        <end position="60"/>
    </location>
</feature>
<dbReference type="EMBL" id="ML976698">
    <property type="protein sequence ID" value="KAF1970811.1"/>
    <property type="molecule type" value="Genomic_DNA"/>
</dbReference>
<gene>
    <name evidence="2" type="ORF">BU23DRAFT_600706</name>
</gene>
<keyword evidence="3" id="KW-1185">Reference proteome</keyword>
<proteinExistence type="predicted"/>
<sequence>MWKRSKKVSRTDIGGLVGGTSSLSLETDAPATTPVSDQLPRTQSDPTPYSSVSLTANASPADSDLPDPKRPSKFNKRIQSAKMALEDGHATSFAKAAYTGGIEAQSSFLKAETVTHAVKMRNTPLIAFDATRAVYKGGKQASKPWKEAEKESVARSTREGMMDENGKLIRVEQDAEDSKGCEAVAAKNDEKAQLKAKLLEEKALAKSRAKEDKEEKVVKKAKARSGK</sequence>
<feature type="region of interest" description="Disordered" evidence="1">
    <location>
        <begin position="204"/>
        <end position="227"/>
    </location>
</feature>
<evidence type="ECO:0000313" key="3">
    <source>
        <dbReference type="Proteomes" id="UP000800036"/>
    </source>
</evidence>
<dbReference type="OrthoDB" id="3800682at2759"/>
<protein>
    <submittedName>
        <fullName evidence="2">Uncharacterized protein</fullName>
    </submittedName>
</protein>
<dbReference type="Proteomes" id="UP000800036">
    <property type="component" value="Unassembled WGS sequence"/>
</dbReference>
<feature type="region of interest" description="Disordered" evidence="1">
    <location>
        <begin position="1"/>
        <end position="75"/>
    </location>
</feature>
<feature type="compositionally biased region" description="Basic and acidic residues" evidence="1">
    <location>
        <begin position="204"/>
        <end position="218"/>
    </location>
</feature>
<reference evidence="2" key="1">
    <citation type="journal article" date="2020" name="Stud. Mycol.">
        <title>101 Dothideomycetes genomes: a test case for predicting lifestyles and emergence of pathogens.</title>
        <authorList>
            <person name="Haridas S."/>
            <person name="Albert R."/>
            <person name="Binder M."/>
            <person name="Bloem J."/>
            <person name="Labutti K."/>
            <person name="Salamov A."/>
            <person name="Andreopoulos B."/>
            <person name="Baker S."/>
            <person name="Barry K."/>
            <person name="Bills G."/>
            <person name="Bluhm B."/>
            <person name="Cannon C."/>
            <person name="Castanera R."/>
            <person name="Culley D."/>
            <person name="Daum C."/>
            <person name="Ezra D."/>
            <person name="Gonzalez J."/>
            <person name="Henrissat B."/>
            <person name="Kuo A."/>
            <person name="Liang C."/>
            <person name="Lipzen A."/>
            <person name="Lutzoni F."/>
            <person name="Magnuson J."/>
            <person name="Mondo S."/>
            <person name="Nolan M."/>
            <person name="Ohm R."/>
            <person name="Pangilinan J."/>
            <person name="Park H.-J."/>
            <person name="Ramirez L."/>
            <person name="Alfaro M."/>
            <person name="Sun H."/>
            <person name="Tritt A."/>
            <person name="Yoshinaga Y."/>
            <person name="Zwiers L.-H."/>
            <person name="Turgeon B."/>
            <person name="Goodwin S."/>
            <person name="Spatafora J."/>
            <person name="Crous P."/>
            <person name="Grigoriev I."/>
        </authorList>
    </citation>
    <scope>NUCLEOTIDE SEQUENCE</scope>
    <source>
        <strain evidence="2">CBS 107.79</strain>
    </source>
</reference>
<evidence type="ECO:0000256" key="1">
    <source>
        <dbReference type="SAM" id="MobiDB-lite"/>
    </source>
</evidence>
<accession>A0A6A5V0K9</accession>
<dbReference type="AlphaFoldDB" id="A0A6A5V0K9"/>
<organism evidence="2 3">
    <name type="scientific">Bimuria novae-zelandiae CBS 107.79</name>
    <dbReference type="NCBI Taxonomy" id="1447943"/>
    <lineage>
        <taxon>Eukaryota</taxon>
        <taxon>Fungi</taxon>
        <taxon>Dikarya</taxon>
        <taxon>Ascomycota</taxon>
        <taxon>Pezizomycotina</taxon>
        <taxon>Dothideomycetes</taxon>
        <taxon>Pleosporomycetidae</taxon>
        <taxon>Pleosporales</taxon>
        <taxon>Massarineae</taxon>
        <taxon>Didymosphaeriaceae</taxon>
        <taxon>Bimuria</taxon>
    </lineage>
</organism>
<name>A0A6A5V0K9_9PLEO</name>
<evidence type="ECO:0000313" key="2">
    <source>
        <dbReference type="EMBL" id="KAF1970811.1"/>
    </source>
</evidence>